<evidence type="ECO:0000313" key="3">
    <source>
        <dbReference type="EMBL" id="AYE36768.1"/>
    </source>
</evidence>
<protein>
    <submittedName>
        <fullName evidence="3">SMC family ATPase</fullName>
    </submittedName>
</protein>
<feature type="domain" description="Rad50/SbcC-type AAA" evidence="2">
    <location>
        <begin position="5"/>
        <end position="215"/>
    </location>
</feature>
<feature type="coiled-coil region" evidence="1">
    <location>
        <begin position="361"/>
        <end position="402"/>
    </location>
</feature>
<dbReference type="Gene3D" id="3.40.50.300">
    <property type="entry name" value="P-loop containing nucleotide triphosphate hydrolases"/>
    <property type="match status" value="2"/>
</dbReference>
<reference evidence="3 4" key="1">
    <citation type="journal article" date="2018" name="Infect. Genet. Evol.">
        <title>Genome-wide analysis of Borrelia turcica and 'Candidatus Borrelia tachyglossi' shows relapsing fever-like genomes with unique genomic links to Lyme disease Borrelia.</title>
        <authorList>
            <person name="Gofton A.W."/>
            <person name="Margos G."/>
            <person name="Fingerle V."/>
            <person name="Hepner S."/>
            <person name="Loh S.M."/>
            <person name="Ryan U."/>
            <person name="Irwin P."/>
            <person name="Oskam C.L."/>
        </authorList>
    </citation>
    <scope>NUCLEOTIDE SEQUENCE [LARGE SCALE GENOMIC DNA]</scope>
    <source>
        <strain evidence="3 4">IST7</strain>
    </source>
</reference>
<dbReference type="RefSeq" id="WP_120104687.1">
    <property type="nucleotide sequence ID" value="NZ_CP028884.1"/>
</dbReference>
<dbReference type="AlphaFoldDB" id="A0A386PN92"/>
<keyword evidence="4" id="KW-1185">Reference proteome</keyword>
<evidence type="ECO:0000313" key="4">
    <source>
        <dbReference type="Proteomes" id="UP000275571"/>
    </source>
</evidence>
<dbReference type="PANTHER" id="PTHR32114">
    <property type="entry name" value="ABC TRANSPORTER ABCH.3"/>
    <property type="match status" value="1"/>
</dbReference>
<dbReference type="PANTHER" id="PTHR32114:SF2">
    <property type="entry name" value="ABC TRANSPORTER ABCH.3"/>
    <property type="match status" value="1"/>
</dbReference>
<sequence>MRINKLIFKNIASYKGEYEINFDVPVLKNSGIFLISGNTGSGKSTILDCITLALYARVYRLDKNISDAISKGFDNAYVRLTFTVSGKIYESFIELNIKQKETPKNMLLRSLSDSSYIENREDVLAYIRNLCRLNFEQFCQTVILPQGNFQEFLTSKPKSKTGIIDNIFNLKKYDDIEVFLKRELELTNLNREKLEFVESEEKSRIENNNSKLNELTNFLDLVDIKKLKRRLEKIYKLIFICDKIVKNNQKYLDIENRIDNLELELSSKIKSKESLNYGYSLHENNRVKVEESLKFYNSCEFLDLEDFIKRQSELLNDKNRFLLKLADVQRDLEELKYLNLDSLNFSYIKELYYENILFSEVNFDESAYEKLNIEKSQLEEKREELLAEQARKNEELKSITLEEVKFDFDKYIYYEALKLFRCFNEELILKYRYELELFIESNDDTLQNVDINIKIDLYRKFLKDLGNNRESIEKDIENLKFLEDAYKMYQGKEQLRTSSLGYLLELNTRLQILQSKLDTINAGILHERENKIKWETQITEFNKKNTEILKRIGINLFNRYIDYYDKNKILIFEDKLREVELLKSTLSDLNSKIALKEVELEENLDKIKNLLSYLNLSMSMENPILLEKEFEKFLSDKMKKEYEYLKVDSILSNINNSKLRLESQIELMDQSIVRMRGELKDELNEFTTNLLDFKESMESNFDEGDIFSFESLKPSRDSLDYFLKLKSNFMSKIEIISKDISQYESSFLNLQTLKEELYKQNINLENIQRELSSLNERNEKLEILKKVVTTSPSLKYYVQSFLIEEILNMSNKRYLNVILPDFELQINTESKDFDFLVKSRRDGGMARSVKTLSGGEKFLVSLSLSLALSDMIRDSELKIEAFFLDEGFGSLDEDTLKMVIPKISDFQRVDGRQIGIISHVAYLKEEIKAKIIISKISKISNIAIESL</sequence>
<name>A0A386PN92_9SPIR</name>
<keyword evidence="1" id="KW-0175">Coiled coil</keyword>
<dbReference type="GO" id="GO:0006302">
    <property type="term" value="P:double-strand break repair"/>
    <property type="evidence" value="ECO:0007669"/>
    <property type="project" value="InterPro"/>
</dbReference>
<feature type="coiled-coil region" evidence="1">
    <location>
        <begin position="750"/>
        <end position="784"/>
    </location>
</feature>
<dbReference type="EMBL" id="CP028884">
    <property type="protein sequence ID" value="AYE36768.1"/>
    <property type="molecule type" value="Genomic_DNA"/>
</dbReference>
<dbReference type="InterPro" id="IPR038729">
    <property type="entry name" value="Rad50/SbcC_AAA"/>
</dbReference>
<proteinExistence type="predicted"/>
<dbReference type="Proteomes" id="UP000275571">
    <property type="component" value="Chromosome"/>
</dbReference>
<evidence type="ECO:0000259" key="2">
    <source>
        <dbReference type="Pfam" id="PF13476"/>
    </source>
</evidence>
<accession>A0A386PN92</accession>
<dbReference type="KEGG" id="btur:DB313_04355"/>
<dbReference type="InterPro" id="IPR027417">
    <property type="entry name" value="P-loop_NTPase"/>
</dbReference>
<dbReference type="SUPFAM" id="SSF52540">
    <property type="entry name" value="P-loop containing nucleoside triphosphate hydrolases"/>
    <property type="match status" value="1"/>
</dbReference>
<evidence type="ECO:0000256" key="1">
    <source>
        <dbReference type="SAM" id="Coils"/>
    </source>
</evidence>
<organism evidence="3 4">
    <name type="scientific">Borrelia turcica IST7</name>
    <dbReference type="NCBI Taxonomy" id="1104446"/>
    <lineage>
        <taxon>Bacteria</taxon>
        <taxon>Pseudomonadati</taxon>
        <taxon>Spirochaetota</taxon>
        <taxon>Spirochaetia</taxon>
        <taxon>Spirochaetales</taxon>
        <taxon>Borreliaceae</taxon>
        <taxon>Borrelia</taxon>
    </lineage>
</organism>
<dbReference type="Pfam" id="PF13476">
    <property type="entry name" value="AAA_23"/>
    <property type="match status" value="1"/>
</dbReference>
<dbReference type="GO" id="GO:0016887">
    <property type="term" value="F:ATP hydrolysis activity"/>
    <property type="evidence" value="ECO:0007669"/>
    <property type="project" value="InterPro"/>
</dbReference>
<gene>
    <name evidence="3" type="ORF">DB313_04355</name>
</gene>
<dbReference type="OrthoDB" id="9795626at2"/>
<dbReference type="Pfam" id="PF13558">
    <property type="entry name" value="SbcC_Walker_B"/>
    <property type="match status" value="1"/>
</dbReference>